<sequence>MKRLLTLSLAALLAAGLTACGAAEERGVPAAKPVLYLYPEEETEVTVTLDFDGTLTSTYPDYGDGWTVTARPGGTLTDPATGREYYCLFWEGISEAEYDFSAGFCVAGEDTAAFLEDALDRLGLTEREADEFIIYWLPKLEGNPYNLLSFQTDAYTNSAALTIDPAPDTLIRVFLAWKGLDAPVEVAPQKLTAPERAGFTAVEWGGAEVVQ</sequence>
<dbReference type="RefSeq" id="WP_054338630.1">
    <property type="nucleotide sequence ID" value="NZ_CACRUB010000043.1"/>
</dbReference>
<feature type="chain" id="PRO_5026957513" evidence="1">
    <location>
        <begin position="23"/>
        <end position="211"/>
    </location>
</feature>
<reference evidence="2" key="1">
    <citation type="submission" date="2019-11" db="EMBL/GenBank/DDBJ databases">
        <authorList>
            <person name="Feng L."/>
        </authorList>
    </citation>
    <scope>NUCLEOTIDE SEQUENCE</scope>
    <source>
        <strain evidence="2">FplautiiLFYP42</strain>
    </source>
</reference>
<dbReference type="AlphaFoldDB" id="A0A6N3EXY7"/>
<feature type="signal peptide" evidence="1">
    <location>
        <begin position="1"/>
        <end position="22"/>
    </location>
</feature>
<dbReference type="InterPro" id="IPR036412">
    <property type="entry name" value="HAD-like_sf"/>
</dbReference>
<protein>
    <submittedName>
        <fullName evidence="2">Uncharacterized protein</fullName>
    </submittedName>
</protein>
<organism evidence="2">
    <name type="scientific">Flavonifractor plautii</name>
    <name type="common">Fusobacterium plautii</name>
    <dbReference type="NCBI Taxonomy" id="292800"/>
    <lineage>
        <taxon>Bacteria</taxon>
        <taxon>Bacillati</taxon>
        <taxon>Bacillota</taxon>
        <taxon>Clostridia</taxon>
        <taxon>Eubacteriales</taxon>
        <taxon>Oscillospiraceae</taxon>
        <taxon>Flavonifractor</taxon>
    </lineage>
</organism>
<dbReference type="PROSITE" id="PS51257">
    <property type="entry name" value="PROKAR_LIPOPROTEIN"/>
    <property type="match status" value="1"/>
</dbReference>
<evidence type="ECO:0000256" key="1">
    <source>
        <dbReference type="SAM" id="SignalP"/>
    </source>
</evidence>
<dbReference type="EMBL" id="CACRUB010000043">
    <property type="protein sequence ID" value="VYU44571.1"/>
    <property type="molecule type" value="Genomic_DNA"/>
</dbReference>
<name>A0A6N3EXY7_FLAPL</name>
<gene>
    <name evidence="2" type="ORF">FPLFYP42_02339</name>
</gene>
<accession>A0A6N3EXY7</accession>
<evidence type="ECO:0000313" key="2">
    <source>
        <dbReference type="EMBL" id="VYU44571.1"/>
    </source>
</evidence>
<proteinExistence type="predicted"/>
<keyword evidence="1" id="KW-0732">Signal</keyword>
<dbReference type="SUPFAM" id="SSF56784">
    <property type="entry name" value="HAD-like"/>
    <property type="match status" value="1"/>
</dbReference>